<dbReference type="EMBL" id="JASBWR010000070">
    <property type="protein sequence ID" value="KAJ9099437.1"/>
    <property type="molecule type" value="Genomic_DNA"/>
</dbReference>
<accession>A0ACC2VLJ5</accession>
<organism evidence="1 2">
    <name type="scientific">Naganishia cerealis</name>
    <dbReference type="NCBI Taxonomy" id="610337"/>
    <lineage>
        <taxon>Eukaryota</taxon>
        <taxon>Fungi</taxon>
        <taxon>Dikarya</taxon>
        <taxon>Basidiomycota</taxon>
        <taxon>Agaricomycotina</taxon>
        <taxon>Tremellomycetes</taxon>
        <taxon>Filobasidiales</taxon>
        <taxon>Filobasidiaceae</taxon>
        <taxon>Naganishia</taxon>
    </lineage>
</organism>
<comment type="caution">
    <text evidence="1">The sequence shown here is derived from an EMBL/GenBank/DDBJ whole genome shotgun (WGS) entry which is preliminary data.</text>
</comment>
<keyword evidence="2" id="KW-1185">Reference proteome</keyword>
<sequence>MFALRSLNRFSGAIRSSLVLLHAAKSISSGSSLQNLRFNTTSTNSPVFSVENRDTGKHIWARKTFLVDYYKYLNDNNEIVLYVHHNNLVRADNKRFRSELKKAGAQLTIIRNSIYSVYLRSEHEEDPADRETSKKNKDVVHPLTPLLNGPTGIITISQCDPLVVSQTLKILKSAQEKLILIGAKIESKVFDIDQVNQFKDLPNKDQLQGQLAGLLTILGGAGLVRTLESPGTALYLTLDQRKQDMDPESNDSL</sequence>
<name>A0ACC2VLJ5_9TREE</name>
<protein>
    <submittedName>
        <fullName evidence="1">Uncharacterized protein</fullName>
    </submittedName>
</protein>
<evidence type="ECO:0000313" key="2">
    <source>
        <dbReference type="Proteomes" id="UP001241377"/>
    </source>
</evidence>
<proteinExistence type="predicted"/>
<dbReference type="Proteomes" id="UP001241377">
    <property type="component" value="Unassembled WGS sequence"/>
</dbReference>
<gene>
    <name evidence="1" type="ORF">QFC19_006051</name>
</gene>
<reference evidence="1" key="1">
    <citation type="submission" date="2023-04" db="EMBL/GenBank/DDBJ databases">
        <title>Draft Genome sequencing of Naganishia species isolated from polar environments using Oxford Nanopore Technology.</title>
        <authorList>
            <person name="Leo P."/>
            <person name="Venkateswaran K."/>
        </authorList>
    </citation>
    <scope>NUCLEOTIDE SEQUENCE</scope>
    <source>
        <strain evidence="1">MNA-CCFEE 5261</strain>
    </source>
</reference>
<evidence type="ECO:0000313" key="1">
    <source>
        <dbReference type="EMBL" id="KAJ9099437.1"/>
    </source>
</evidence>